<keyword evidence="11" id="KW-1208">Phospholipid metabolism</keyword>
<feature type="transmembrane region" description="Helical" evidence="14">
    <location>
        <begin position="110"/>
        <end position="136"/>
    </location>
</feature>
<dbReference type="GO" id="GO:0005783">
    <property type="term" value="C:endoplasmic reticulum"/>
    <property type="evidence" value="ECO:0007669"/>
    <property type="project" value="TreeGrafter"/>
</dbReference>
<dbReference type="InterPro" id="IPR036259">
    <property type="entry name" value="MFS_trans_sf"/>
</dbReference>
<dbReference type="InterPro" id="IPR002123">
    <property type="entry name" value="Plipid/glycerol_acylTrfase"/>
</dbReference>
<dbReference type="Pfam" id="PF07690">
    <property type="entry name" value="MFS_1"/>
    <property type="match status" value="1"/>
</dbReference>
<evidence type="ECO:0000256" key="5">
    <source>
        <dbReference type="ARBA" id="ARBA00022679"/>
    </source>
</evidence>
<feature type="domain" description="Major facilitator superfamily (MFS) profile" evidence="15">
    <location>
        <begin position="36"/>
        <end position="465"/>
    </location>
</feature>
<evidence type="ECO:0000256" key="7">
    <source>
        <dbReference type="ARBA" id="ARBA00022989"/>
    </source>
</evidence>
<keyword evidence="8" id="KW-0443">Lipid metabolism</keyword>
<keyword evidence="10" id="KW-0594">Phospholipid biosynthesis</keyword>
<sequence length="908" mass="103063">MRNRKVIYNLLFILFLDIIAFSSILPLFPSILNYYATKSLKLTFFVLQGDLYEILSNTIKSYCQAIGLPDNERLISVFFGGALGSLFSGLQFISSPWFGAMSDIYGRKWMLLISLAGTFTSYLLWSCASSFGIFMLSRIIGGLSKASTSISIAIVADIFPPEERGKGMAFVGLAFSSGFVIGPTLGAIAAYWNRMKTISIFTPAYLALLITSIEFLWVWIFLKETLPEVKKKKHRNLVFPQFFSYINPASLFVFKPLEKRIEQKVHQKIKRTGLVYFLFLFIYSGLEFTLTFFAHERFNFNSMQQGKMFFYIGIIMIIIQGGYVRKVKTEKQKATASKGITVSLISFVAISLAWNVYYFYGSLTLYSLASGIVVPCLTTEVSSQVSPTEKGSVLGIFRALGSLARAIGPVCASTVSSIVFIFFCIVDMQIFYFYHPELFICAFFVCFILMLIIAFFIILMAAFGKSTGLRRMYVNTLLRIFQWVHWNIISSSQIYEKCDSSDEEFDENHERASIFLNGSIDAKQNHLIEREASEHLINKMYEEPSGCAVTTVVEDALDFTKAGIEAIIEDDVTSRFSAAELTSWNLLTRSSYGYHLLNWKLGLLWGFGLIIRYFVIFPINLTILVIALFILIATGCTITFIRDEQKKRKISRSMSLVCYRILLQACSGVVTFHNRHNSAKPGGICVANHTSPIDALVLACDNCYAFVGQRQGGFLGFIQNSLLKLDAHIWFDREEGSDKLLVRNRLREHVQDHSKLPILIFPEGTCINNTSVMMFRKGSFEVGDVIYPVAIKYDARFGDAFWNSSKVSYFEHLMMMMTSWALVCDVWYLPPMVRQDGEDAIAFASRVKKAIAKAGGLVELEWDGQLKRHFVKSEVIDKQRQKYSERIMRVQLDDDVSHMLHCKNSDEY</sequence>
<evidence type="ECO:0000313" key="16">
    <source>
        <dbReference type="EMBL" id="KRX14794.1"/>
    </source>
</evidence>
<comment type="subcellular location">
    <subcellularLocation>
        <location evidence="1">Membrane</location>
        <topology evidence="1">Multi-pass membrane protein</topology>
    </subcellularLocation>
</comment>
<evidence type="ECO:0000256" key="6">
    <source>
        <dbReference type="ARBA" id="ARBA00022692"/>
    </source>
</evidence>
<feature type="transmembrane region" description="Helical" evidence="14">
    <location>
        <begin position="204"/>
        <end position="222"/>
    </location>
</feature>
<dbReference type="Pfam" id="PF01553">
    <property type="entry name" value="Acyltransferase"/>
    <property type="match status" value="1"/>
</dbReference>
<protein>
    <submittedName>
        <fullName evidence="16">Glycerol-3-phosphate acyltransferase 4</fullName>
    </submittedName>
</protein>
<dbReference type="PANTHER" id="PTHR23063">
    <property type="entry name" value="PHOSPHOLIPID ACYLTRANSFERASE"/>
    <property type="match status" value="1"/>
</dbReference>
<evidence type="ECO:0000256" key="12">
    <source>
        <dbReference type="ARBA" id="ARBA00023315"/>
    </source>
</evidence>
<feature type="transmembrane region" description="Helical" evidence="14">
    <location>
        <begin position="74"/>
        <end position="98"/>
    </location>
</feature>
<feature type="transmembrane region" description="Helical" evidence="14">
    <location>
        <begin position="403"/>
        <end position="432"/>
    </location>
</feature>
<evidence type="ECO:0000256" key="13">
    <source>
        <dbReference type="ARBA" id="ARBA00025707"/>
    </source>
</evidence>
<keyword evidence="17" id="KW-1185">Reference proteome</keyword>
<dbReference type="PROSITE" id="PS50850">
    <property type="entry name" value="MFS"/>
    <property type="match status" value="1"/>
</dbReference>
<dbReference type="Gene3D" id="1.20.1250.20">
    <property type="entry name" value="MFS general substrate transporter like domains"/>
    <property type="match status" value="1"/>
</dbReference>
<feature type="transmembrane region" description="Helical" evidence="14">
    <location>
        <begin position="438"/>
        <end position="463"/>
    </location>
</feature>
<keyword evidence="5 16" id="KW-0808">Transferase</keyword>
<feature type="transmembrane region" description="Helical" evidence="14">
    <location>
        <begin position="306"/>
        <end position="324"/>
    </location>
</feature>
<dbReference type="GO" id="GO:0016020">
    <property type="term" value="C:membrane"/>
    <property type="evidence" value="ECO:0007669"/>
    <property type="project" value="UniProtKB-SubCell"/>
</dbReference>
<organism evidence="16 17">
    <name type="scientific">Trichinella nelsoni</name>
    <dbReference type="NCBI Taxonomy" id="6336"/>
    <lineage>
        <taxon>Eukaryota</taxon>
        <taxon>Metazoa</taxon>
        <taxon>Ecdysozoa</taxon>
        <taxon>Nematoda</taxon>
        <taxon>Enoplea</taxon>
        <taxon>Dorylaimia</taxon>
        <taxon>Trichinellida</taxon>
        <taxon>Trichinellidae</taxon>
        <taxon>Trichinella</taxon>
    </lineage>
</organism>
<evidence type="ECO:0000259" key="15">
    <source>
        <dbReference type="PROSITE" id="PS50850"/>
    </source>
</evidence>
<keyword evidence="9 14" id="KW-0472">Membrane</keyword>
<dbReference type="EMBL" id="JYDL01000150">
    <property type="protein sequence ID" value="KRX14794.1"/>
    <property type="molecule type" value="Genomic_DNA"/>
</dbReference>
<dbReference type="GO" id="GO:0008654">
    <property type="term" value="P:phospholipid biosynthetic process"/>
    <property type="evidence" value="ECO:0007669"/>
    <property type="project" value="UniProtKB-KW"/>
</dbReference>
<reference evidence="16 17" key="1">
    <citation type="submission" date="2015-01" db="EMBL/GenBank/DDBJ databases">
        <title>Evolution of Trichinella species and genotypes.</title>
        <authorList>
            <person name="Korhonen P.K."/>
            <person name="Edoardo P."/>
            <person name="Giuseppe L.R."/>
            <person name="Gasser R.B."/>
        </authorList>
    </citation>
    <scope>NUCLEOTIDE SEQUENCE [LARGE SCALE GENOMIC DNA]</scope>
    <source>
        <strain evidence="16">ISS37</strain>
    </source>
</reference>
<dbReference type="Proteomes" id="UP000054630">
    <property type="component" value="Unassembled WGS sequence"/>
</dbReference>
<dbReference type="InterPro" id="IPR011701">
    <property type="entry name" value="MFS"/>
</dbReference>
<evidence type="ECO:0000256" key="14">
    <source>
        <dbReference type="SAM" id="Phobius"/>
    </source>
</evidence>
<dbReference type="SUPFAM" id="SSF69593">
    <property type="entry name" value="Glycerol-3-phosphate (1)-acyltransferase"/>
    <property type="match status" value="1"/>
</dbReference>
<comment type="caution">
    <text evidence="16">The sequence shown here is derived from an EMBL/GenBank/DDBJ whole genome shotgun (WGS) entry which is preliminary data.</text>
</comment>
<dbReference type="GO" id="GO:0022857">
    <property type="term" value="F:transmembrane transporter activity"/>
    <property type="evidence" value="ECO:0007669"/>
    <property type="project" value="InterPro"/>
</dbReference>
<dbReference type="InterPro" id="IPR020846">
    <property type="entry name" value="MFS_dom"/>
</dbReference>
<dbReference type="InterPro" id="IPR045252">
    <property type="entry name" value="LPCAT1-like"/>
</dbReference>
<feature type="transmembrane region" description="Helical" evidence="14">
    <location>
        <begin position="274"/>
        <end position="294"/>
    </location>
</feature>
<dbReference type="SUPFAM" id="SSF103473">
    <property type="entry name" value="MFS general substrate transporter"/>
    <property type="match status" value="1"/>
</dbReference>
<keyword evidence="6 14" id="KW-0812">Transmembrane</keyword>
<dbReference type="AlphaFoldDB" id="A0A0V0RKC1"/>
<dbReference type="SMART" id="SM00563">
    <property type="entry name" value="PlsC"/>
    <property type="match status" value="1"/>
</dbReference>
<keyword evidence="12 16" id="KW-0012">Acyltransferase</keyword>
<name>A0A0V0RKC1_9BILA</name>
<feature type="transmembrane region" description="Helical" evidence="14">
    <location>
        <begin position="169"/>
        <end position="192"/>
    </location>
</feature>
<feature type="transmembrane region" description="Helical" evidence="14">
    <location>
        <begin position="237"/>
        <end position="254"/>
    </location>
</feature>
<evidence type="ECO:0000256" key="8">
    <source>
        <dbReference type="ARBA" id="ARBA00023098"/>
    </source>
</evidence>
<proteinExistence type="inferred from homology"/>
<dbReference type="STRING" id="6336.A0A0V0RKC1"/>
<feature type="transmembrane region" description="Helical" evidence="14">
    <location>
        <begin position="621"/>
        <end position="641"/>
    </location>
</feature>
<evidence type="ECO:0000256" key="11">
    <source>
        <dbReference type="ARBA" id="ARBA00023264"/>
    </source>
</evidence>
<keyword evidence="7 14" id="KW-1133">Transmembrane helix</keyword>
<feature type="transmembrane region" description="Helical" evidence="14">
    <location>
        <begin position="653"/>
        <end position="672"/>
    </location>
</feature>
<dbReference type="PANTHER" id="PTHR23063:SF2">
    <property type="entry name" value="GLYCEROL-3-PHOSPHATE ACYLTRANSFERASE 4, ISOFORM D-RELATED"/>
    <property type="match status" value="1"/>
</dbReference>
<feature type="transmembrane region" description="Helical" evidence="14">
    <location>
        <begin position="7"/>
        <end position="28"/>
    </location>
</feature>
<dbReference type="GO" id="GO:0004366">
    <property type="term" value="F:glycerol-3-phosphate O-acyltransferase activity"/>
    <property type="evidence" value="ECO:0007669"/>
    <property type="project" value="TreeGrafter"/>
</dbReference>
<evidence type="ECO:0000256" key="3">
    <source>
        <dbReference type="ARBA" id="ARBA00008655"/>
    </source>
</evidence>
<gene>
    <name evidence="16" type="primary">AGPAT9</name>
    <name evidence="16" type="ORF">T07_5658</name>
</gene>
<dbReference type="CDD" id="cd07991">
    <property type="entry name" value="LPLAT_LPCAT1-like"/>
    <property type="match status" value="1"/>
</dbReference>
<comment type="pathway">
    <text evidence="13">Phospholipid metabolism.</text>
</comment>
<feature type="transmembrane region" description="Helical" evidence="14">
    <location>
        <begin position="336"/>
        <end position="357"/>
    </location>
</feature>
<evidence type="ECO:0000256" key="4">
    <source>
        <dbReference type="ARBA" id="ARBA00022516"/>
    </source>
</evidence>
<comment type="similarity">
    <text evidence="3">Belongs to the 1-acyl-sn-glycerol-3-phosphate acyltransferase family.</text>
</comment>
<dbReference type="GO" id="GO:0019432">
    <property type="term" value="P:triglyceride biosynthetic process"/>
    <property type="evidence" value="ECO:0007669"/>
    <property type="project" value="TreeGrafter"/>
</dbReference>
<evidence type="ECO:0000256" key="2">
    <source>
        <dbReference type="ARBA" id="ARBA00005189"/>
    </source>
</evidence>
<evidence type="ECO:0000256" key="10">
    <source>
        <dbReference type="ARBA" id="ARBA00023209"/>
    </source>
</evidence>
<accession>A0A0V0RKC1</accession>
<evidence type="ECO:0000313" key="17">
    <source>
        <dbReference type="Proteomes" id="UP000054630"/>
    </source>
</evidence>
<evidence type="ECO:0000256" key="9">
    <source>
        <dbReference type="ARBA" id="ARBA00023136"/>
    </source>
</evidence>
<keyword evidence="4" id="KW-0444">Lipid biosynthesis</keyword>
<dbReference type="OrthoDB" id="10051137at2759"/>
<evidence type="ECO:0000256" key="1">
    <source>
        <dbReference type="ARBA" id="ARBA00004141"/>
    </source>
</evidence>
<comment type="pathway">
    <text evidence="2">Lipid metabolism.</text>
</comment>